<evidence type="ECO:0000256" key="1">
    <source>
        <dbReference type="SAM" id="MobiDB-lite"/>
    </source>
</evidence>
<feature type="region of interest" description="Disordered" evidence="1">
    <location>
        <begin position="22"/>
        <end position="63"/>
    </location>
</feature>
<feature type="compositionally biased region" description="Basic and acidic residues" evidence="1">
    <location>
        <begin position="46"/>
        <end position="63"/>
    </location>
</feature>
<proteinExistence type="predicted"/>
<accession>A0AAQ3T9A1</accession>
<gene>
    <name evidence="2" type="ORF">U9M48_016652</name>
</gene>
<organism evidence="2 3">
    <name type="scientific">Paspalum notatum var. saurae</name>
    <dbReference type="NCBI Taxonomy" id="547442"/>
    <lineage>
        <taxon>Eukaryota</taxon>
        <taxon>Viridiplantae</taxon>
        <taxon>Streptophyta</taxon>
        <taxon>Embryophyta</taxon>
        <taxon>Tracheophyta</taxon>
        <taxon>Spermatophyta</taxon>
        <taxon>Magnoliopsida</taxon>
        <taxon>Liliopsida</taxon>
        <taxon>Poales</taxon>
        <taxon>Poaceae</taxon>
        <taxon>PACMAD clade</taxon>
        <taxon>Panicoideae</taxon>
        <taxon>Andropogonodae</taxon>
        <taxon>Paspaleae</taxon>
        <taxon>Paspalinae</taxon>
        <taxon>Paspalum</taxon>
    </lineage>
</organism>
<evidence type="ECO:0000313" key="2">
    <source>
        <dbReference type="EMBL" id="WVZ67599.1"/>
    </source>
</evidence>
<reference evidence="2 3" key="1">
    <citation type="submission" date="2024-02" db="EMBL/GenBank/DDBJ databases">
        <title>High-quality chromosome-scale genome assembly of Pensacola bahiagrass (Paspalum notatum Flugge var. saurae).</title>
        <authorList>
            <person name="Vega J.M."/>
            <person name="Podio M."/>
            <person name="Orjuela J."/>
            <person name="Siena L.A."/>
            <person name="Pessino S.C."/>
            <person name="Combes M.C."/>
            <person name="Mariac C."/>
            <person name="Albertini E."/>
            <person name="Pupilli F."/>
            <person name="Ortiz J.P.A."/>
            <person name="Leblanc O."/>
        </authorList>
    </citation>
    <scope>NUCLEOTIDE SEQUENCE [LARGE SCALE GENOMIC DNA]</scope>
    <source>
        <strain evidence="2">R1</strain>
        <tissue evidence="2">Leaf</tissue>
    </source>
</reference>
<name>A0AAQ3T9A1_PASNO</name>
<evidence type="ECO:0000313" key="3">
    <source>
        <dbReference type="Proteomes" id="UP001341281"/>
    </source>
</evidence>
<dbReference type="EMBL" id="CP144748">
    <property type="protein sequence ID" value="WVZ67599.1"/>
    <property type="molecule type" value="Genomic_DNA"/>
</dbReference>
<feature type="region of interest" description="Disordered" evidence="1">
    <location>
        <begin position="87"/>
        <end position="115"/>
    </location>
</feature>
<protein>
    <submittedName>
        <fullName evidence="2">Uncharacterized protein</fullName>
    </submittedName>
</protein>
<dbReference type="AlphaFoldDB" id="A0AAQ3T9A1"/>
<sequence length="115" mass="12733">MPGSPSFRFYCQKTAAVDKILAEDDDRDGSDVRIRATTRQLSSRNEVTETKAHESNEVSEHKEGAKWLRFRGLSMVATAWHNLFSCRTSKPSRPPPAAAADSHHPPPAAAARSHH</sequence>
<keyword evidence="3" id="KW-1185">Reference proteome</keyword>
<dbReference type="Proteomes" id="UP001341281">
    <property type="component" value="Chromosome 04"/>
</dbReference>